<proteinExistence type="predicted"/>
<dbReference type="InterPro" id="IPR011990">
    <property type="entry name" value="TPR-like_helical_dom_sf"/>
</dbReference>
<sequence length="831" mass="89227">MDDEALAIWRTAAAHVDRHELATAERLLTPYASRDDLSPAVGGRILLEWAWLRAAGGRPDEAAAAYQRVIALGEPADLVSEALLEAGILARNRGRLAEADRFLTAAATVATTQRDWLRVGQTLAQRVVVAHLGYRFLDGRELLTELAGVLNRCPPSDRTDQLRADLCHQGAVSARISRDFDRARELLAEARERYSALGRRIGVANADRELGAVLDQIGDEEGARRAYGGAFVAYLRAGRALGAAHAARRLGQLRLLAVPEDPAAAPYARRRFHQALRLGDGEPGNRMLCELFLARLDRLTGDLGAAETRLAGLPYGTGPQAARDLSQAAVEWAMIARDRGDRATAVEMLGQALRPLDEDADPSAASIAHYQLAYQLILDERVDEARDHAVAAFQLAERAGRRLSSPADRETFYRDQRQAYILAMHCAARAGDGMSAFAVATAARAEAMSAFVRGGTRFSTELRDLVDTIALARGTARLPELYRRLERLTTVELRRAVTPEPANLADTVAALPPGGHALLLDVLEDENTICNRIWLPPDGTPQVDEVELPDPVRRWLDRYHAGEPGLAAVPQDDELAALGAAIIPPGLAELLASGAEPPLVVSTGGLLGPVPVAAIRIGSRYLAELARIAIVPAITLWTSIRSRPPRSGSGVIAYLDPALPGTQREKPLLVQAFPEAVLVPRERVRTALADAGDQALVVLSVHGTEARGLGQALMLAEDDPLTAAELLTGRLPDGVLMPACWAGRIDLRTAVEPLGLPTAALLAGARWVLAGTIDIAGTTTASLLGAFYQRLAAGEPPVDALREVQLGYLSRRKTMPPHTWAGLSIVGDGFR</sequence>
<comment type="caution">
    <text evidence="3">The sequence shown here is derived from an EMBL/GenBank/DDBJ whole genome shotgun (WGS) entry which is preliminary data.</text>
</comment>
<name>A0A919NSJ8_9ACTN</name>
<dbReference type="InterPro" id="IPR024983">
    <property type="entry name" value="CHAT_dom"/>
</dbReference>
<dbReference type="AlphaFoldDB" id="A0A919NSJ8"/>
<dbReference type="EMBL" id="BOMY01000038">
    <property type="protein sequence ID" value="GIF23189.1"/>
    <property type="molecule type" value="Genomic_DNA"/>
</dbReference>
<keyword evidence="1" id="KW-0175">Coiled coil</keyword>
<feature type="domain" description="CHAT" evidence="2">
    <location>
        <begin position="575"/>
        <end position="828"/>
    </location>
</feature>
<dbReference type="Gene3D" id="1.25.40.10">
    <property type="entry name" value="Tetratricopeptide repeat domain"/>
    <property type="match status" value="2"/>
</dbReference>
<evidence type="ECO:0000313" key="4">
    <source>
        <dbReference type="Proteomes" id="UP000623608"/>
    </source>
</evidence>
<evidence type="ECO:0000259" key="2">
    <source>
        <dbReference type="Pfam" id="PF12770"/>
    </source>
</evidence>
<feature type="coiled-coil region" evidence="1">
    <location>
        <begin position="173"/>
        <end position="200"/>
    </location>
</feature>
<evidence type="ECO:0000256" key="1">
    <source>
        <dbReference type="SAM" id="Coils"/>
    </source>
</evidence>
<keyword evidence="4" id="KW-1185">Reference proteome</keyword>
<gene>
    <name evidence="3" type="ORF">Ate02nite_59190</name>
</gene>
<protein>
    <recommendedName>
        <fullName evidence="2">CHAT domain-containing protein</fullName>
    </recommendedName>
</protein>
<accession>A0A919NSJ8</accession>
<dbReference type="Pfam" id="PF12770">
    <property type="entry name" value="CHAT"/>
    <property type="match status" value="1"/>
</dbReference>
<evidence type="ECO:0000313" key="3">
    <source>
        <dbReference type="EMBL" id="GIF23189.1"/>
    </source>
</evidence>
<organism evidence="3 4">
    <name type="scientific">Paractinoplanes tereljensis</name>
    <dbReference type="NCBI Taxonomy" id="571912"/>
    <lineage>
        <taxon>Bacteria</taxon>
        <taxon>Bacillati</taxon>
        <taxon>Actinomycetota</taxon>
        <taxon>Actinomycetes</taxon>
        <taxon>Micromonosporales</taxon>
        <taxon>Micromonosporaceae</taxon>
        <taxon>Paractinoplanes</taxon>
    </lineage>
</organism>
<dbReference type="Proteomes" id="UP000623608">
    <property type="component" value="Unassembled WGS sequence"/>
</dbReference>
<reference evidence="3" key="1">
    <citation type="submission" date="2021-01" db="EMBL/GenBank/DDBJ databases">
        <title>Whole genome shotgun sequence of Actinoplanes tereljensis NBRC 105297.</title>
        <authorList>
            <person name="Komaki H."/>
            <person name="Tamura T."/>
        </authorList>
    </citation>
    <scope>NUCLEOTIDE SEQUENCE</scope>
    <source>
        <strain evidence="3">NBRC 105297</strain>
    </source>
</reference>
<dbReference type="SUPFAM" id="SSF48452">
    <property type="entry name" value="TPR-like"/>
    <property type="match status" value="2"/>
</dbReference>